<dbReference type="STRING" id="1051890.A0A3N4LBA2"/>
<gene>
    <name evidence="10" type="ORF">L211DRAFT_792681</name>
</gene>
<dbReference type="InParanoid" id="A0A3N4LBA2"/>
<name>A0A3N4LBA2_9PEZI</name>
<keyword evidence="5" id="KW-0375">Hydrogen ion transport</keyword>
<dbReference type="OrthoDB" id="437at2759"/>
<dbReference type="GO" id="GO:0031966">
    <property type="term" value="C:mitochondrial membrane"/>
    <property type="evidence" value="ECO:0007669"/>
    <property type="project" value="UniProtKB-SubCell"/>
</dbReference>
<accession>A0A3N4LBA2</accession>
<evidence type="ECO:0000256" key="4">
    <source>
        <dbReference type="ARBA" id="ARBA00022547"/>
    </source>
</evidence>
<keyword evidence="9" id="KW-0066">ATP synthesis</keyword>
<proteinExistence type="inferred from homology"/>
<evidence type="ECO:0000256" key="3">
    <source>
        <dbReference type="ARBA" id="ARBA00022448"/>
    </source>
</evidence>
<comment type="subcellular location">
    <subcellularLocation>
        <location evidence="1">Mitochondrion membrane</location>
    </subcellularLocation>
</comment>
<evidence type="ECO:0000256" key="6">
    <source>
        <dbReference type="ARBA" id="ARBA00023065"/>
    </source>
</evidence>
<evidence type="ECO:0000256" key="2">
    <source>
        <dbReference type="ARBA" id="ARBA00005699"/>
    </source>
</evidence>
<keyword evidence="11" id="KW-1185">Reference proteome</keyword>
<reference evidence="10 11" key="1">
    <citation type="journal article" date="2018" name="Nat. Ecol. Evol.">
        <title>Pezizomycetes genomes reveal the molecular basis of ectomycorrhizal truffle lifestyle.</title>
        <authorList>
            <person name="Murat C."/>
            <person name="Payen T."/>
            <person name="Noel B."/>
            <person name="Kuo A."/>
            <person name="Morin E."/>
            <person name="Chen J."/>
            <person name="Kohler A."/>
            <person name="Krizsan K."/>
            <person name="Balestrini R."/>
            <person name="Da Silva C."/>
            <person name="Montanini B."/>
            <person name="Hainaut M."/>
            <person name="Levati E."/>
            <person name="Barry K.W."/>
            <person name="Belfiori B."/>
            <person name="Cichocki N."/>
            <person name="Clum A."/>
            <person name="Dockter R.B."/>
            <person name="Fauchery L."/>
            <person name="Guy J."/>
            <person name="Iotti M."/>
            <person name="Le Tacon F."/>
            <person name="Lindquist E.A."/>
            <person name="Lipzen A."/>
            <person name="Malagnac F."/>
            <person name="Mello A."/>
            <person name="Molinier V."/>
            <person name="Miyauchi S."/>
            <person name="Poulain J."/>
            <person name="Riccioni C."/>
            <person name="Rubini A."/>
            <person name="Sitrit Y."/>
            <person name="Splivallo R."/>
            <person name="Traeger S."/>
            <person name="Wang M."/>
            <person name="Zifcakova L."/>
            <person name="Wipf D."/>
            <person name="Zambonelli A."/>
            <person name="Paolocci F."/>
            <person name="Nowrousian M."/>
            <person name="Ottonello S."/>
            <person name="Baldrian P."/>
            <person name="Spatafora J.W."/>
            <person name="Henrissat B."/>
            <person name="Nagy L.G."/>
            <person name="Aury J.M."/>
            <person name="Wincker P."/>
            <person name="Grigoriev I.V."/>
            <person name="Bonfante P."/>
            <person name="Martin F.M."/>
        </authorList>
    </citation>
    <scope>NUCLEOTIDE SEQUENCE [LARGE SCALE GENOMIC DNA]</scope>
    <source>
        <strain evidence="10 11">ATCC MYA-4762</strain>
    </source>
</reference>
<evidence type="ECO:0000256" key="1">
    <source>
        <dbReference type="ARBA" id="ARBA00004325"/>
    </source>
</evidence>
<dbReference type="AlphaFoldDB" id="A0A3N4LBA2"/>
<comment type="similarity">
    <text evidence="2">Belongs to the ATPase g subunit family.</text>
</comment>
<dbReference type="InterPro" id="IPR006808">
    <property type="entry name" value="ATP_synth_F0_gsu_mt"/>
</dbReference>
<dbReference type="EMBL" id="ML121576">
    <property type="protein sequence ID" value="RPB20167.1"/>
    <property type="molecule type" value="Genomic_DNA"/>
</dbReference>
<keyword evidence="7" id="KW-0496">Mitochondrion</keyword>
<dbReference type="GO" id="GO:0045259">
    <property type="term" value="C:proton-transporting ATP synthase complex"/>
    <property type="evidence" value="ECO:0007669"/>
    <property type="project" value="UniProtKB-KW"/>
</dbReference>
<dbReference type="FunCoup" id="A0A3N4LBA2">
    <property type="interactions" value="78"/>
</dbReference>
<evidence type="ECO:0000256" key="7">
    <source>
        <dbReference type="ARBA" id="ARBA00023128"/>
    </source>
</evidence>
<evidence type="ECO:0000313" key="11">
    <source>
        <dbReference type="Proteomes" id="UP000267821"/>
    </source>
</evidence>
<evidence type="ECO:0008006" key="12">
    <source>
        <dbReference type="Google" id="ProtNLM"/>
    </source>
</evidence>
<organism evidence="10 11">
    <name type="scientific">Terfezia boudieri ATCC MYA-4762</name>
    <dbReference type="NCBI Taxonomy" id="1051890"/>
    <lineage>
        <taxon>Eukaryota</taxon>
        <taxon>Fungi</taxon>
        <taxon>Dikarya</taxon>
        <taxon>Ascomycota</taxon>
        <taxon>Pezizomycotina</taxon>
        <taxon>Pezizomycetes</taxon>
        <taxon>Pezizales</taxon>
        <taxon>Pezizaceae</taxon>
        <taxon>Terfezia</taxon>
    </lineage>
</organism>
<dbReference type="GO" id="GO:0015078">
    <property type="term" value="F:proton transmembrane transporter activity"/>
    <property type="evidence" value="ECO:0007669"/>
    <property type="project" value="InterPro"/>
</dbReference>
<protein>
    <recommendedName>
        <fullName evidence="12">Mitochondrial F1F0-ATP synthase g subunit</fullName>
    </recommendedName>
</protein>
<dbReference type="Proteomes" id="UP000267821">
    <property type="component" value="Unassembled WGS sequence"/>
</dbReference>
<keyword evidence="3" id="KW-0813">Transport</keyword>
<evidence type="ECO:0000313" key="10">
    <source>
        <dbReference type="EMBL" id="RPB20167.1"/>
    </source>
</evidence>
<keyword evidence="6" id="KW-0406">Ion transport</keyword>
<dbReference type="Pfam" id="PF04718">
    <property type="entry name" value="ATP-synt_G"/>
    <property type="match status" value="1"/>
</dbReference>
<sequence>MGGRTGALVKKVEALVPPTKYALLVTKELGKIVWRERKMSPPSLTEFITHLQSFPATFRTKILPTLTSPIALHETLSNRQALKSGGIIAAEVLGFFTVGEMIGRRKIVGFRGKIEHAGHH</sequence>
<keyword evidence="8" id="KW-0472">Membrane</keyword>
<dbReference type="GO" id="GO:0015986">
    <property type="term" value="P:proton motive force-driven ATP synthesis"/>
    <property type="evidence" value="ECO:0007669"/>
    <property type="project" value="InterPro"/>
</dbReference>
<evidence type="ECO:0000256" key="9">
    <source>
        <dbReference type="ARBA" id="ARBA00023310"/>
    </source>
</evidence>
<keyword evidence="4" id="KW-0138">CF(0)</keyword>
<evidence type="ECO:0000256" key="8">
    <source>
        <dbReference type="ARBA" id="ARBA00023136"/>
    </source>
</evidence>
<evidence type="ECO:0000256" key="5">
    <source>
        <dbReference type="ARBA" id="ARBA00022781"/>
    </source>
</evidence>